<evidence type="ECO:0000256" key="5">
    <source>
        <dbReference type="ARBA" id="ARBA00023172"/>
    </source>
</evidence>
<evidence type="ECO:0000313" key="8">
    <source>
        <dbReference type="EMBL" id="MBB2194100.1"/>
    </source>
</evidence>
<evidence type="ECO:0000256" key="3">
    <source>
        <dbReference type="ARBA" id="ARBA00022578"/>
    </source>
</evidence>
<dbReference type="AlphaFoldDB" id="A0A7W4IL87"/>
<reference evidence="9 10" key="1">
    <citation type="submission" date="2020-04" db="EMBL/GenBank/DDBJ databases">
        <title>Description of novel Gluconacetobacter.</title>
        <authorList>
            <person name="Sombolestani A."/>
        </authorList>
    </citation>
    <scope>NUCLEOTIDE SEQUENCE [LARGE SCALE GENOMIC DNA]</scope>
    <source>
        <strain evidence="8 9">LMG 1728</strain>
        <strain evidence="7 10">LMG 1731</strain>
    </source>
</reference>
<protein>
    <submittedName>
        <fullName evidence="7">Uncharacterized protein</fullName>
    </submittedName>
</protein>
<dbReference type="EMBL" id="JABEQO010000012">
    <property type="protein sequence ID" value="MBB2164964.1"/>
    <property type="molecule type" value="Genomic_DNA"/>
</dbReference>
<dbReference type="GO" id="GO:0003677">
    <property type="term" value="F:DNA binding"/>
    <property type="evidence" value="ECO:0007669"/>
    <property type="project" value="UniProtKB-KW"/>
</dbReference>
<feature type="region of interest" description="Disordered" evidence="6">
    <location>
        <begin position="1"/>
        <end position="49"/>
    </location>
</feature>
<evidence type="ECO:0000313" key="7">
    <source>
        <dbReference type="EMBL" id="MBB2164964.1"/>
    </source>
</evidence>
<keyword evidence="4" id="KW-0238">DNA-binding</keyword>
<dbReference type="GO" id="GO:0006313">
    <property type="term" value="P:DNA transposition"/>
    <property type="evidence" value="ECO:0007669"/>
    <property type="project" value="InterPro"/>
</dbReference>
<dbReference type="PANTHER" id="PTHR33217">
    <property type="entry name" value="TRANSPOSASE FOR INSERTION SEQUENCE ELEMENT IS1081"/>
    <property type="match status" value="1"/>
</dbReference>
<dbReference type="Pfam" id="PF00872">
    <property type="entry name" value="Transposase_mut"/>
    <property type="match status" value="1"/>
</dbReference>
<keyword evidence="5" id="KW-0233">DNA recombination</keyword>
<dbReference type="Proteomes" id="UP000561077">
    <property type="component" value="Unassembled WGS sequence"/>
</dbReference>
<comment type="caution">
    <text evidence="7">The sequence shown here is derived from an EMBL/GenBank/DDBJ whole genome shotgun (WGS) entry which is preliminary data.</text>
</comment>
<evidence type="ECO:0000313" key="9">
    <source>
        <dbReference type="Proteomes" id="UP000540490"/>
    </source>
</evidence>
<dbReference type="InterPro" id="IPR001207">
    <property type="entry name" value="Transposase_mutator"/>
</dbReference>
<dbReference type="RefSeq" id="WP_182974058.1">
    <property type="nucleotide sequence ID" value="NZ_JABEQN010000012.1"/>
</dbReference>
<organism evidence="7 10">
    <name type="scientific">Gluconacetobacter dulcium</name>
    <dbReference type="NCBI Taxonomy" id="2729096"/>
    <lineage>
        <taxon>Bacteria</taxon>
        <taxon>Pseudomonadati</taxon>
        <taxon>Pseudomonadota</taxon>
        <taxon>Alphaproteobacteria</taxon>
        <taxon>Acetobacterales</taxon>
        <taxon>Acetobacteraceae</taxon>
        <taxon>Gluconacetobacter</taxon>
    </lineage>
</organism>
<proteinExistence type="inferred from homology"/>
<evidence type="ECO:0000256" key="6">
    <source>
        <dbReference type="SAM" id="MobiDB-lite"/>
    </source>
</evidence>
<keyword evidence="3" id="KW-0815">Transposition</keyword>
<evidence type="ECO:0000256" key="1">
    <source>
        <dbReference type="ARBA" id="ARBA00002190"/>
    </source>
</evidence>
<dbReference type="Proteomes" id="UP000540490">
    <property type="component" value="Unassembled WGS sequence"/>
</dbReference>
<comment type="function">
    <text evidence="1">Required for the transposition of the insertion element.</text>
</comment>
<dbReference type="GO" id="GO:0004803">
    <property type="term" value="F:transposase activity"/>
    <property type="evidence" value="ECO:0007669"/>
    <property type="project" value="InterPro"/>
</dbReference>
<dbReference type="EMBL" id="JABEQN010000012">
    <property type="protein sequence ID" value="MBB2194100.1"/>
    <property type="molecule type" value="Genomic_DNA"/>
</dbReference>
<comment type="similarity">
    <text evidence="2">Belongs to the transposase mutator family.</text>
</comment>
<name>A0A7W4IL87_9PROT</name>
<accession>A0A7W4IL87</accession>
<keyword evidence="9" id="KW-1185">Reference proteome</keyword>
<gene>
    <name evidence="8" type="ORF">HLH25_10700</name>
    <name evidence="7" type="ORF">HLH26_10515</name>
</gene>
<sequence length="484" mass="51802">MTRIAPIQPESIPISFPGAESDTSKAGGAPPGGNRSDKSPPPAEGDTVTLSPEAIAALAFLSAEAANSPEALHNVPLPSAALPADSDQIMDPDTPLVPAGQIPPAADDAAQATMDQAFIMMATAEEMSNPATRERAYERTLMSAPDQATSPASHESTALLLKQAQTDPTIPDRTQSGGRATEEEILTERLLNSGLDQEPGTHLPAARHIGNGPHITQTDTDAIVPDLSPDLTETLDPESLAQEVQHFPGVDERMVAMYAPAMGNRTIQEPVQETEGEDLSPERTGQVTGAFLDTVAAWQGGRLNALYPVIFFETLRMRIRDGGIVYDKPVHLVLGMRLDGTIDVLGLWIEQHESPALGQHIMDALKKRSVEDILMAVVDEHNDFPAAIHTAFPQALIHPSIDHLLHHLPDFAALQGYPPIAGKMPFATVADSPWGRMLLSAMSTIKAMQAMLGRTVQARGYFPDDQAALAFLFLILNPARKAAS</sequence>
<evidence type="ECO:0000313" key="10">
    <source>
        <dbReference type="Proteomes" id="UP000561077"/>
    </source>
</evidence>
<evidence type="ECO:0000256" key="2">
    <source>
        <dbReference type="ARBA" id="ARBA00010961"/>
    </source>
</evidence>
<evidence type="ECO:0000256" key="4">
    <source>
        <dbReference type="ARBA" id="ARBA00023125"/>
    </source>
</evidence>
<dbReference type="PANTHER" id="PTHR33217:SF5">
    <property type="entry name" value="MUTATOR FAMILY TRANSPOSASE"/>
    <property type="match status" value="1"/>
</dbReference>